<protein>
    <submittedName>
        <fullName evidence="1">Uncharacterized protein</fullName>
    </submittedName>
</protein>
<dbReference type="AlphaFoldDB" id="K2FEQ7"/>
<evidence type="ECO:0000313" key="1">
    <source>
        <dbReference type="EMBL" id="EKE29666.1"/>
    </source>
</evidence>
<name>K2FEQ7_9BACT</name>
<reference evidence="1" key="1">
    <citation type="journal article" date="2012" name="Science">
        <title>Fermentation, hydrogen, and sulfur metabolism in multiple uncultivated bacterial phyla.</title>
        <authorList>
            <person name="Wrighton K.C."/>
            <person name="Thomas B.C."/>
            <person name="Sharon I."/>
            <person name="Miller C.S."/>
            <person name="Castelle C.J."/>
            <person name="VerBerkmoes N.C."/>
            <person name="Wilkins M.J."/>
            <person name="Hettich R.L."/>
            <person name="Lipton M.S."/>
            <person name="Williams K.H."/>
            <person name="Long P.E."/>
            <person name="Banfield J.F."/>
        </authorList>
    </citation>
    <scope>NUCLEOTIDE SEQUENCE [LARGE SCALE GENOMIC DNA]</scope>
</reference>
<gene>
    <name evidence="1" type="ORF">ACD_2C00129G0001</name>
</gene>
<sequence length="80" mass="9838">MIDNPFHIYLDKDFNLLTCMWFHDMYYRKKWTLTNVLSTSNEDVLRVLMETRKRAFNSLSYVELAEYFRNPKDIYICDKI</sequence>
<comment type="caution">
    <text evidence="1">The sequence shown here is derived from an EMBL/GenBank/DDBJ whole genome shotgun (WGS) entry which is preliminary data.</text>
</comment>
<dbReference type="EMBL" id="AMFJ01000129">
    <property type="protein sequence ID" value="EKE29666.1"/>
    <property type="molecule type" value="Genomic_DNA"/>
</dbReference>
<proteinExistence type="predicted"/>
<accession>K2FEQ7</accession>
<organism evidence="1">
    <name type="scientific">uncultured bacterium</name>
    <name type="common">gcode 4</name>
    <dbReference type="NCBI Taxonomy" id="1234023"/>
    <lineage>
        <taxon>Bacteria</taxon>
        <taxon>environmental samples</taxon>
    </lineage>
</organism>